<sequence length="67" mass="7336">MSGGGYVSPHRQYNTLIVLSPRVPTVLDCHQLRVQQSECAGLQRGPGADTTPQPAQAQTSSRRWCRS</sequence>
<name>A0AAV7M788_PLEWA</name>
<accession>A0AAV7M788</accession>
<comment type="caution">
    <text evidence="2">The sequence shown here is derived from an EMBL/GenBank/DDBJ whole genome shotgun (WGS) entry which is preliminary data.</text>
</comment>
<evidence type="ECO:0000313" key="2">
    <source>
        <dbReference type="EMBL" id="KAJ1096988.1"/>
    </source>
</evidence>
<organism evidence="2 3">
    <name type="scientific">Pleurodeles waltl</name>
    <name type="common">Iberian ribbed newt</name>
    <dbReference type="NCBI Taxonomy" id="8319"/>
    <lineage>
        <taxon>Eukaryota</taxon>
        <taxon>Metazoa</taxon>
        <taxon>Chordata</taxon>
        <taxon>Craniata</taxon>
        <taxon>Vertebrata</taxon>
        <taxon>Euteleostomi</taxon>
        <taxon>Amphibia</taxon>
        <taxon>Batrachia</taxon>
        <taxon>Caudata</taxon>
        <taxon>Salamandroidea</taxon>
        <taxon>Salamandridae</taxon>
        <taxon>Pleurodelinae</taxon>
        <taxon>Pleurodeles</taxon>
    </lineage>
</organism>
<evidence type="ECO:0000256" key="1">
    <source>
        <dbReference type="SAM" id="MobiDB-lite"/>
    </source>
</evidence>
<feature type="compositionally biased region" description="Polar residues" evidence="1">
    <location>
        <begin position="50"/>
        <end position="67"/>
    </location>
</feature>
<gene>
    <name evidence="2" type="ORF">NDU88_002118</name>
</gene>
<dbReference type="EMBL" id="JANPWB010000014">
    <property type="protein sequence ID" value="KAJ1096988.1"/>
    <property type="molecule type" value="Genomic_DNA"/>
</dbReference>
<evidence type="ECO:0000313" key="3">
    <source>
        <dbReference type="Proteomes" id="UP001066276"/>
    </source>
</evidence>
<reference evidence="2" key="1">
    <citation type="journal article" date="2022" name="bioRxiv">
        <title>Sequencing and chromosome-scale assembly of the giantPleurodeles waltlgenome.</title>
        <authorList>
            <person name="Brown T."/>
            <person name="Elewa A."/>
            <person name="Iarovenko S."/>
            <person name="Subramanian E."/>
            <person name="Araus A.J."/>
            <person name="Petzold A."/>
            <person name="Susuki M."/>
            <person name="Suzuki K.-i.T."/>
            <person name="Hayashi T."/>
            <person name="Toyoda A."/>
            <person name="Oliveira C."/>
            <person name="Osipova E."/>
            <person name="Leigh N.D."/>
            <person name="Simon A."/>
            <person name="Yun M.H."/>
        </authorList>
    </citation>
    <scope>NUCLEOTIDE SEQUENCE</scope>
    <source>
        <strain evidence="2">20211129_DDA</strain>
        <tissue evidence="2">Liver</tissue>
    </source>
</reference>
<dbReference type="Proteomes" id="UP001066276">
    <property type="component" value="Chromosome 10"/>
</dbReference>
<keyword evidence="3" id="KW-1185">Reference proteome</keyword>
<protein>
    <submittedName>
        <fullName evidence="2">Uncharacterized protein</fullName>
    </submittedName>
</protein>
<feature type="region of interest" description="Disordered" evidence="1">
    <location>
        <begin position="40"/>
        <end position="67"/>
    </location>
</feature>
<proteinExistence type="predicted"/>
<dbReference type="AlphaFoldDB" id="A0AAV7M788"/>